<protein>
    <submittedName>
        <fullName evidence="8">DNA internalization-related competence protein ComEC/Rec2</fullName>
    </submittedName>
</protein>
<feature type="transmembrane region" description="Helical" evidence="6">
    <location>
        <begin position="316"/>
        <end position="335"/>
    </location>
</feature>
<feature type="transmembrane region" description="Helical" evidence="6">
    <location>
        <begin position="6"/>
        <end position="22"/>
    </location>
</feature>
<name>A0A9X2MJ31_9FIRM</name>
<dbReference type="Pfam" id="PF13567">
    <property type="entry name" value="DUF4131"/>
    <property type="match status" value="1"/>
</dbReference>
<dbReference type="PANTHER" id="PTHR30619:SF1">
    <property type="entry name" value="RECOMBINATION PROTEIN 2"/>
    <property type="match status" value="1"/>
</dbReference>
<dbReference type="Pfam" id="PF00753">
    <property type="entry name" value="Lactamase_B"/>
    <property type="match status" value="1"/>
</dbReference>
<keyword evidence="4 6" id="KW-1133">Transmembrane helix</keyword>
<dbReference type="SMART" id="SM00849">
    <property type="entry name" value="Lactamase_B"/>
    <property type="match status" value="1"/>
</dbReference>
<feature type="transmembrane region" description="Helical" evidence="6">
    <location>
        <begin position="401"/>
        <end position="422"/>
    </location>
</feature>
<dbReference type="Pfam" id="PF03772">
    <property type="entry name" value="Competence"/>
    <property type="match status" value="1"/>
</dbReference>
<keyword evidence="2" id="KW-1003">Cell membrane</keyword>
<dbReference type="RefSeq" id="WP_257490592.1">
    <property type="nucleotide sequence ID" value="NZ_JANJZL010000010.1"/>
</dbReference>
<dbReference type="PANTHER" id="PTHR30619">
    <property type="entry name" value="DNA INTERNALIZATION/COMPETENCE PROTEIN COMEC/REC2"/>
    <property type="match status" value="1"/>
</dbReference>
<dbReference type="InterPro" id="IPR052159">
    <property type="entry name" value="Competence_DNA_uptake"/>
</dbReference>
<dbReference type="InterPro" id="IPR035681">
    <property type="entry name" value="ComA-like_MBL"/>
</dbReference>
<keyword evidence="3 6" id="KW-0812">Transmembrane</keyword>
<dbReference type="Gene3D" id="3.60.15.10">
    <property type="entry name" value="Ribonuclease Z/Hydroxyacylglutathione hydrolase-like"/>
    <property type="match status" value="1"/>
</dbReference>
<feature type="transmembrane region" description="Helical" evidence="6">
    <location>
        <begin position="53"/>
        <end position="70"/>
    </location>
</feature>
<feature type="transmembrane region" description="Helical" evidence="6">
    <location>
        <begin position="278"/>
        <end position="304"/>
    </location>
</feature>
<gene>
    <name evidence="8" type="ORF">NSA23_12745</name>
</gene>
<dbReference type="InterPro" id="IPR001279">
    <property type="entry name" value="Metallo-B-lactamas"/>
</dbReference>
<dbReference type="Proteomes" id="UP001142078">
    <property type="component" value="Unassembled WGS sequence"/>
</dbReference>
<dbReference type="AlphaFoldDB" id="A0A9X2MJ31"/>
<dbReference type="SUPFAM" id="SSF56281">
    <property type="entry name" value="Metallo-hydrolase/oxidoreductase"/>
    <property type="match status" value="1"/>
</dbReference>
<feature type="domain" description="Metallo-beta-lactamase" evidence="7">
    <location>
        <begin position="524"/>
        <end position="705"/>
    </location>
</feature>
<feature type="transmembrane region" description="Helical" evidence="6">
    <location>
        <begin position="493"/>
        <end position="511"/>
    </location>
</feature>
<evidence type="ECO:0000256" key="1">
    <source>
        <dbReference type="ARBA" id="ARBA00004651"/>
    </source>
</evidence>
<keyword evidence="5 6" id="KW-0472">Membrane</keyword>
<evidence type="ECO:0000313" key="8">
    <source>
        <dbReference type="EMBL" id="MCR2044973.1"/>
    </source>
</evidence>
<dbReference type="NCBIfam" id="TIGR00361">
    <property type="entry name" value="ComEC_Rec2"/>
    <property type="match status" value="1"/>
</dbReference>
<dbReference type="InterPro" id="IPR004797">
    <property type="entry name" value="Competence_ComEC/Rec2"/>
</dbReference>
<accession>A0A9X2MJ31</accession>
<evidence type="ECO:0000256" key="6">
    <source>
        <dbReference type="SAM" id="Phobius"/>
    </source>
</evidence>
<dbReference type="GO" id="GO:0030420">
    <property type="term" value="P:establishment of competence for transformation"/>
    <property type="evidence" value="ECO:0007669"/>
    <property type="project" value="InterPro"/>
</dbReference>
<sequence>MRRPFITITIPMVIGIVFFYYFKIHIHFLLILILASILLFLFSIIFGFFKREYLIFIFFIIGIFITYTRFESSVLIKFVDKNIELKGTIEEIIYNDEDMDKYIVNVEKIKNYKYSFFNNEKMILKIIGKKGFEIGDEVSVFGILKEPKKNTNPKLFNYKLYLQTKGIYTTMTVKEHEIEKSGEKVLPWHMKMKLNFRNNVELVCNTYLKKQNSSIMKAILLGDSSYLEERDYNKFRDLGLSHIMAVSGLHIGIISIFLITFISYIGIERRANTVLTLIIIWIYGFLIGYPPSVLRALIMFTILFYSKIAFRRYDSLNTFLFTMFIVLVINPLWLFDIGFKLSFAATFFITSLTPIFRKKFYPYNGRVMTSLYAILSVQIGLAPILVYYFNSISIISILGNFILIPLLSKSVVLGFILLLFSYFSNGITLFIGKLLNILLNINHIISEGIYGLPLGKIRLLSPSMTGIISYYLIIFSMFKIIKLDKFNYYINKVIIAYLIFLMLFNSVLPLVNNQIYISFIDVGQGDCILIEDGNSHYLIDTGGNVFGNFDIGENILLPYLIKRGIFTLDGVFVTHFHDDHCKSLPTLMENINVKKVFIGHENKDNKLYNNILDVSKKESIPIYKLTKKDKIYINKNSCIEVLGPTEKFLKQNVGDENNTSLVLMLKAYDREALFTGDIEEKGEMHLLENSQNKKEKIEFLKVPHHGSNTSSKEELINFFSPDYAFIQVGESNRFNHPSEEVLERYEKRNIKIFRTDESGLITLSISPKNFNISVYNKNKLSIEDVILEYGFEINYILIYLLLSYIIIKRNSYLFKELSIDEI</sequence>
<evidence type="ECO:0000256" key="2">
    <source>
        <dbReference type="ARBA" id="ARBA00022475"/>
    </source>
</evidence>
<evidence type="ECO:0000256" key="4">
    <source>
        <dbReference type="ARBA" id="ARBA00022989"/>
    </source>
</evidence>
<dbReference type="EMBL" id="JANJZL010000010">
    <property type="protein sequence ID" value="MCR2044973.1"/>
    <property type="molecule type" value="Genomic_DNA"/>
</dbReference>
<dbReference type="CDD" id="cd07731">
    <property type="entry name" value="ComA-like_MBL-fold"/>
    <property type="match status" value="1"/>
</dbReference>
<dbReference type="GO" id="GO:0005886">
    <property type="term" value="C:plasma membrane"/>
    <property type="evidence" value="ECO:0007669"/>
    <property type="project" value="UniProtKB-SubCell"/>
</dbReference>
<dbReference type="InterPro" id="IPR025405">
    <property type="entry name" value="DUF4131"/>
</dbReference>
<proteinExistence type="predicted"/>
<feature type="transmembrane region" description="Helical" evidence="6">
    <location>
        <begin position="243"/>
        <end position="266"/>
    </location>
</feature>
<feature type="transmembrane region" description="Helical" evidence="6">
    <location>
        <begin position="29"/>
        <end position="47"/>
    </location>
</feature>
<dbReference type="NCBIfam" id="TIGR00360">
    <property type="entry name" value="ComEC_N-term"/>
    <property type="match status" value="1"/>
</dbReference>
<evidence type="ECO:0000256" key="3">
    <source>
        <dbReference type="ARBA" id="ARBA00022692"/>
    </source>
</evidence>
<dbReference type="InterPro" id="IPR004477">
    <property type="entry name" value="ComEC_N"/>
</dbReference>
<evidence type="ECO:0000259" key="7">
    <source>
        <dbReference type="SMART" id="SM00849"/>
    </source>
</evidence>
<organism evidence="8 9">
    <name type="scientific">Anaerosalibacter massiliensis</name>
    <dbReference type="NCBI Taxonomy" id="1347392"/>
    <lineage>
        <taxon>Bacteria</taxon>
        <taxon>Bacillati</taxon>
        <taxon>Bacillota</taxon>
        <taxon>Tissierellia</taxon>
        <taxon>Tissierellales</taxon>
        <taxon>Sporanaerobacteraceae</taxon>
        <taxon>Anaerosalibacter</taxon>
    </lineage>
</organism>
<comment type="subcellular location">
    <subcellularLocation>
        <location evidence="1">Cell membrane</location>
        <topology evidence="1">Multi-pass membrane protein</topology>
    </subcellularLocation>
</comment>
<dbReference type="InterPro" id="IPR036866">
    <property type="entry name" value="RibonucZ/Hydroxyglut_hydro"/>
</dbReference>
<comment type="caution">
    <text evidence="8">The sequence shown here is derived from an EMBL/GenBank/DDBJ whole genome shotgun (WGS) entry which is preliminary data.</text>
</comment>
<evidence type="ECO:0000313" key="9">
    <source>
        <dbReference type="Proteomes" id="UP001142078"/>
    </source>
</evidence>
<feature type="transmembrane region" description="Helical" evidence="6">
    <location>
        <begin position="459"/>
        <end position="481"/>
    </location>
</feature>
<keyword evidence="9" id="KW-1185">Reference proteome</keyword>
<evidence type="ECO:0000256" key="5">
    <source>
        <dbReference type="ARBA" id="ARBA00023136"/>
    </source>
</evidence>
<feature type="transmembrane region" description="Helical" evidence="6">
    <location>
        <begin position="369"/>
        <end position="389"/>
    </location>
</feature>
<feature type="transmembrane region" description="Helical" evidence="6">
    <location>
        <begin position="786"/>
        <end position="807"/>
    </location>
</feature>
<reference evidence="8" key="1">
    <citation type="submission" date="2022-07" db="EMBL/GenBank/DDBJ databases">
        <title>Enhanced cultured diversity of the mouse gut microbiota enables custom-made synthetic communities.</title>
        <authorList>
            <person name="Afrizal A."/>
        </authorList>
    </citation>
    <scope>NUCLEOTIDE SEQUENCE</scope>
    <source>
        <strain evidence="8">DSM 29482</strain>
    </source>
</reference>